<organism evidence="1 2">
    <name type="scientific">Thelephora ganbajun</name>
    <name type="common">Ganba fungus</name>
    <dbReference type="NCBI Taxonomy" id="370292"/>
    <lineage>
        <taxon>Eukaryota</taxon>
        <taxon>Fungi</taxon>
        <taxon>Dikarya</taxon>
        <taxon>Basidiomycota</taxon>
        <taxon>Agaricomycotina</taxon>
        <taxon>Agaricomycetes</taxon>
        <taxon>Thelephorales</taxon>
        <taxon>Thelephoraceae</taxon>
        <taxon>Thelephora</taxon>
    </lineage>
</organism>
<evidence type="ECO:0000313" key="2">
    <source>
        <dbReference type="Proteomes" id="UP000886501"/>
    </source>
</evidence>
<accession>A0ACB6ZLF8</accession>
<evidence type="ECO:0000313" key="1">
    <source>
        <dbReference type="EMBL" id="KAF9650419.1"/>
    </source>
</evidence>
<reference evidence="1" key="2">
    <citation type="journal article" date="2020" name="Nat. Commun.">
        <title>Large-scale genome sequencing of mycorrhizal fungi provides insights into the early evolution of symbiotic traits.</title>
        <authorList>
            <person name="Miyauchi S."/>
            <person name="Kiss E."/>
            <person name="Kuo A."/>
            <person name="Drula E."/>
            <person name="Kohler A."/>
            <person name="Sanchez-Garcia M."/>
            <person name="Morin E."/>
            <person name="Andreopoulos B."/>
            <person name="Barry K.W."/>
            <person name="Bonito G."/>
            <person name="Buee M."/>
            <person name="Carver A."/>
            <person name="Chen C."/>
            <person name="Cichocki N."/>
            <person name="Clum A."/>
            <person name="Culley D."/>
            <person name="Crous P.W."/>
            <person name="Fauchery L."/>
            <person name="Girlanda M."/>
            <person name="Hayes R.D."/>
            <person name="Keri Z."/>
            <person name="LaButti K."/>
            <person name="Lipzen A."/>
            <person name="Lombard V."/>
            <person name="Magnuson J."/>
            <person name="Maillard F."/>
            <person name="Murat C."/>
            <person name="Nolan M."/>
            <person name="Ohm R.A."/>
            <person name="Pangilinan J."/>
            <person name="Pereira M.F."/>
            <person name="Perotto S."/>
            <person name="Peter M."/>
            <person name="Pfister S."/>
            <person name="Riley R."/>
            <person name="Sitrit Y."/>
            <person name="Stielow J.B."/>
            <person name="Szollosi G."/>
            <person name="Zifcakova L."/>
            <person name="Stursova M."/>
            <person name="Spatafora J.W."/>
            <person name="Tedersoo L."/>
            <person name="Vaario L.M."/>
            <person name="Yamada A."/>
            <person name="Yan M."/>
            <person name="Wang P."/>
            <person name="Xu J."/>
            <person name="Bruns T."/>
            <person name="Baldrian P."/>
            <person name="Vilgalys R."/>
            <person name="Dunand C."/>
            <person name="Henrissat B."/>
            <person name="Grigoriev I.V."/>
            <person name="Hibbett D."/>
            <person name="Nagy L.G."/>
            <person name="Martin F.M."/>
        </authorList>
    </citation>
    <scope>NUCLEOTIDE SEQUENCE</scope>
    <source>
        <strain evidence="1">P2</strain>
    </source>
</reference>
<comment type="caution">
    <text evidence="1">The sequence shown here is derived from an EMBL/GenBank/DDBJ whole genome shotgun (WGS) entry which is preliminary data.</text>
</comment>
<sequence length="176" mass="19653">MAGSRVYPNRSRLRQLYLLPGRRSLPARSHIYYGRRPTNPVRFPEAGFDATPKFNVRNPGRDSAAEVCPIYGERVLSGVVLRLTFRSGALDRPYHTPSSTAPPHDTPLGTTTEPITLTDSQSEPFHSPATGEAFTYVSGSLQHENIYHQTQSPPESQVSCFVTRERLDFRANAKSH</sequence>
<protein>
    <submittedName>
        <fullName evidence="1">Uncharacterized protein</fullName>
    </submittedName>
</protein>
<keyword evidence="2" id="KW-1185">Reference proteome</keyword>
<proteinExistence type="predicted"/>
<dbReference type="Proteomes" id="UP000886501">
    <property type="component" value="Unassembled WGS sequence"/>
</dbReference>
<gene>
    <name evidence="1" type="ORF">BDM02DRAFT_3112186</name>
</gene>
<dbReference type="EMBL" id="MU117985">
    <property type="protein sequence ID" value="KAF9650419.1"/>
    <property type="molecule type" value="Genomic_DNA"/>
</dbReference>
<reference evidence="1" key="1">
    <citation type="submission" date="2019-10" db="EMBL/GenBank/DDBJ databases">
        <authorList>
            <consortium name="DOE Joint Genome Institute"/>
            <person name="Kuo A."/>
            <person name="Miyauchi S."/>
            <person name="Kiss E."/>
            <person name="Drula E."/>
            <person name="Kohler A."/>
            <person name="Sanchez-Garcia M."/>
            <person name="Andreopoulos B."/>
            <person name="Barry K.W."/>
            <person name="Bonito G."/>
            <person name="Buee M."/>
            <person name="Carver A."/>
            <person name="Chen C."/>
            <person name="Cichocki N."/>
            <person name="Clum A."/>
            <person name="Culley D."/>
            <person name="Crous P.W."/>
            <person name="Fauchery L."/>
            <person name="Girlanda M."/>
            <person name="Hayes R."/>
            <person name="Keri Z."/>
            <person name="Labutti K."/>
            <person name="Lipzen A."/>
            <person name="Lombard V."/>
            <person name="Magnuson J."/>
            <person name="Maillard F."/>
            <person name="Morin E."/>
            <person name="Murat C."/>
            <person name="Nolan M."/>
            <person name="Ohm R."/>
            <person name="Pangilinan J."/>
            <person name="Pereira M."/>
            <person name="Perotto S."/>
            <person name="Peter M."/>
            <person name="Riley R."/>
            <person name="Sitrit Y."/>
            <person name="Stielow B."/>
            <person name="Szollosi G."/>
            <person name="Zifcakova L."/>
            <person name="Stursova M."/>
            <person name="Spatafora J.W."/>
            <person name="Tedersoo L."/>
            <person name="Vaario L.-M."/>
            <person name="Yamada A."/>
            <person name="Yan M."/>
            <person name="Wang P."/>
            <person name="Xu J."/>
            <person name="Bruns T."/>
            <person name="Baldrian P."/>
            <person name="Vilgalys R."/>
            <person name="Henrissat B."/>
            <person name="Grigoriev I.V."/>
            <person name="Hibbett D."/>
            <person name="Nagy L.G."/>
            <person name="Martin F.M."/>
        </authorList>
    </citation>
    <scope>NUCLEOTIDE SEQUENCE</scope>
    <source>
        <strain evidence="1">P2</strain>
    </source>
</reference>
<name>A0ACB6ZLF8_THEGA</name>